<gene>
    <name evidence="1" type="ORF">H5410_033386</name>
</gene>
<accession>A0A9J5YQM5</accession>
<evidence type="ECO:0000313" key="2">
    <source>
        <dbReference type="Proteomes" id="UP000824120"/>
    </source>
</evidence>
<feature type="non-terminal residue" evidence="1">
    <location>
        <position position="64"/>
    </location>
</feature>
<organism evidence="1 2">
    <name type="scientific">Solanum commersonii</name>
    <name type="common">Commerson's wild potato</name>
    <name type="synonym">Commerson's nightshade</name>
    <dbReference type="NCBI Taxonomy" id="4109"/>
    <lineage>
        <taxon>Eukaryota</taxon>
        <taxon>Viridiplantae</taxon>
        <taxon>Streptophyta</taxon>
        <taxon>Embryophyta</taxon>
        <taxon>Tracheophyta</taxon>
        <taxon>Spermatophyta</taxon>
        <taxon>Magnoliopsida</taxon>
        <taxon>eudicotyledons</taxon>
        <taxon>Gunneridae</taxon>
        <taxon>Pentapetalae</taxon>
        <taxon>asterids</taxon>
        <taxon>lamiids</taxon>
        <taxon>Solanales</taxon>
        <taxon>Solanaceae</taxon>
        <taxon>Solanoideae</taxon>
        <taxon>Solaneae</taxon>
        <taxon>Solanum</taxon>
    </lineage>
</organism>
<proteinExistence type="predicted"/>
<evidence type="ECO:0000313" key="1">
    <source>
        <dbReference type="EMBL" id="KAG5602016.1"/>
    </source>
</evidence>
<protein>
    <submittedName>
        <fullName evidence="1">Uncharacterized protein</fullName>
    </submittedName>
</protein>
<sequence length="64" mass="7655">MYSYTNGKVQMGVRHLMISCFQTDFLLQQFSTPEFNFLASVVWSDTRKRVSWISATRFQQLRDR</sequence>
<name>A0A9J5YQM5_SOLCO</name>
<dbReference type="EMBL" id="JACXVP010000006">
    <property type="protein sequence ID" value="KAG5602016.1"/>
    <property type="molecule type" value="Genomic_DNA"/>
</dbReference>
<comment type="caution">
    <text evidence="1">The sequence shown here is derived from an EMBL/GenBank/DDBJ whole genome shotgun (WGS) entry which is preliminary data.</text>
</comment>
<reference evidence="1 2" key="1">
    <citation type="submission" date="2020-09" db="EMBL/GenBank/DDBJ databases">
        <title>De no assembly of potato wild relative species, Solanum commersonii.</title>
        <authorList>
            <person name="Cho K."/>
        </authorList>
    </citation>
    <scope>NUCLEOTIDE SEQUENCE [LARGE SCALE GENOMIC DNA]</scope>
    <source>
        <strain evidence="1">LZ3.2</strain>
        <tissue evidence="1">Leaf</tissue>
    </source>
</reference>
<keyword evidence="2" id="KW-1185">Reference proteome</keyword>
<dbReference type="Proteomes" id="UP000824120">
    <property type="component" value="Chromosome 6"/>
</dbReference>
<dbReference type="AlphaFoldDB" id="A0A9J5YQM5"/>